<feature type="domain" description="Yip1" evidence="6">
    <location>
        <begin position="16"/>
        <end position="186"/>
    </location>
</feature>
<dbReference type="EMBL" id="JAOCQF010000001">
    <property type="protein sequence ID" value="MCT8328904.1"/>
    <property type="molecule type" value="Genomic_DNA"/>
</dbReference>
<reference evidence="8" key="1">
    <citation type="submission" date="2023-07" db="EMBL/GenBank/DDBJ databases">
        <title>Defluviimonas sediminis sp. nov., isolated from mangrove sediment.</title>
        <authorList>
            <person name="Liu L."/>
            <person name="Li J."/>
            <person name="Huang Y."/>
            <person name="Pan J."/>
            <person name="Li M."/>
        </authorList>
    </citation>
    <scope>NUCLEOTIDE SEQUENCE [LARGE SCALE GENOMIC DNA]</scope>
    <source>
        <strain evidence="8">FT324</strain>
    </source>
</reference>
<feature type="transmembrane region" description="Helical" evidence="5">
    <location>
        <begin position="77"/>
        <end position="97"/>
    </location>
</feature>
<dbReference type="RefSeq" id="WP_261494327.1">
    <property type="nucleotide sequence ID" value="NZ_JAOCQF010000001.1"/>
</dbReference>
<feature type="transmembrane region" description="Helical" evidence="5">
    <location>
        <begin position="136"/>
        <end position="154"/>
    </location>
</feature>
<gene>
    <name evidence="7" type="ORF">N5I32_05170</name>
</gene>
<keyword evidence="3 5" id="KW-1133">Transmembrane helix</keyword>
<keyword evidence="8" id="KW-1185">Reference proteome</keyword>
<feature type="transmembrane region" description="Helical" evidence="5">
    <location>
        <begin position="166"/>
        <end position="194"/>
    </location>
</feature>
<keyword evidence="2 5" id="KW-0812">Transmembrane</keyword>
<comment type="caution">
    <text evidence="7">The sequence shown here is derived from an EMBL/GenBank/DDBJ whole genome shotgun (WGS) entry which is preliminary data.</text>
</comment>
<proteinExistence type="predicted"/>
<dbReference type="Proteomes" id="UP001205601">
    <property type="component" value="Unassembled WGS sequence"/>
</dbReference>
<evidence type="ECO:0000313" key="8">
    <source>
        <dbReference type="Proteomes" id="UP001205601"/>
    </source>
</evidence>
<feature type="transmembrane region" description="Helical" evidence="5">
    <location>
        <begin position="37"/>
        <end position="57"/>
    </location>
</feature>
<evidence type="ECO:0000256" key="1">
    <source>
        <dbReference type="ARBA" id="ARBA00004141"/>
    </source>
</evidence>
<evidence type="ECO:0000256" key="4">
    <source>
        <dbReference type="ARBA" id="ARBA00023136"/>
    </source>
</evidence>
<protein>
    <submittedName>
        <fullName evidence="7">YIP1 family protein</fullName>
    </submittedName>
</protein>
<evidence type="ECO:0000259" key="6">
    <source>
        <dbReference type="Pfam" id="PF04893"/>
    </source>
</evidence>
<evidence type="ECO:0000313" key="7">
    <source>
        <dbReference type="EMBL" id="MCT8328904.1"/>
    </source>
</evidence>
<evidence type="ECO:0000256" key="5">
    <source>
        <dbReference type="SAM" id="Phobius"/>
    </source>
</evidence>
<name>A0ABT2NLQ6_9RHOB</name>
<feature type="transmembrane region" description="Helical" evidence="5">
    <location>
        <begin position="109"/>
        <end position="130"/>
    </location>
</feature>
<dbReference type="InterPro" id="IPR006977">
    <property type="entry name" value="Yip1_dom"/>
</dbReference>
<evidence type="ECO:0000256" key="2">
    <source>
        <dbReference type="ARBA" id="ARBA00022692"/>
    </source>
</evidence>
<accession>A0ABT2NLQ6</accession>
<keyword evidence="4 5" id="KW-0472">Membrane</keyword>
<evidence type="ECO:0000256" key="3">
    <source>
        <dbReference type="ARBA" id="ARBA00022989"/>
    </source>
</evidence>
<dbReference type="Pfam" id="PF04893">
    <property type="entry name" value="Yip1"/>
    <property type="match status" value="1"/>
</dbReference>
<comment type="subcellular location">
    <subcellularLocation>
        <location evidence="1">Membrane</location>
        <topology evidence="1">Multi-pass membrane protein</topology>
    </subcellularLocation>
</comment>
<sequence>MTTMTPGAFFRDLFFESLREPRTAARRLFALDLPMQVRWLALLLVSVLTLIAANIMLSTVPAAEVQPWEQVWADAWTGLPIQVMSMTVFAFAIARIGALFGGTGGFADALLAVTWIQGVLLVPQGIQILLFPVAPFLASLIAIGSVVLFFWLLSQFICALHGFQNALTAFFGVLASLVVLVIVFAVVFAMLGILPAGPEG</sequence>
<organism evidence="7 8">
    <name type="scientific">Albidovulum sediminis</name>
    <dbReference type="NCBI Taxonomy" id="3066345"/>
    <lineage>
        <taxon>Bacteria</taxon>
        <taxon>Pseudomonadati</taxon>
        <taxon>Pseudomonadota</taxon>
        <taxon>Alphaproteobacteria</taxon>
        <taxon>Rhodobacterales</taxon>
        <taxon>Paracoccaceae</taxon>
        <taxon>Albidovulum</taxon>
    </lineage>
</organism>